<evidence type="ECO:0000259" key="7">
    <source>
        <dbReference type="Pfam" id="PF00884"/>
    </source>
</evidence>
<reference evidence="9" key="1">
    <citation type="journal article" date="2019" name="Int. J. Syst. Evol. Microbiol.">
        <title>The Global Catalogue of Microorganisms (GCM) 10K type strain sequencing project: providing services to taxonomists for standard genome sequencing and annotation.</title>
        <authorList>
            <consortium name="The Broad Institute Genomics Platform"/>
            <consortium name="The Broad Institute Genome Sequencing Center for Infectious Disease"/>
            <person name="Wu L."/>
            <person name="Ma J."/>
        </authorList>
    </citation>
    <scope>NUCLEOTIDE SEQUENCE [LARGE SCALE GENOMIC DNA]</scope>
    <source>
        <strain evidence="9">CGMCC 1.12477</strain>
    </source>
</reference>
<evidence type="ECO:0000256" key="4">
    <source>
        <dbReference type="ARBA" id="ARBA00023180"/>
    </source>
</evidence>
<name>A0ABW4THR1_9ACTN</name>
<feature type="region of interest" description="Disordered" evidence="5">
    <location>
        <begin position="228"/>
        <end position="268"/>
    </location>
</feature>
<proteinExistence type="inferred from homology"/>
<dbReference type="PANTHER" id="PTHR43108">
    <property type="entry name" value="N-ACETYLGLUCOSAMINE-6-SULFATASE FAMILY MEMBER"/>
    <property type="match status" value="1"/>
</dbReference>
<keyword evidence="9" id="KW-1185">Reference proteome</keyword>
<evidence type="ECO:0000313" key="9">
    <source>
        <dbReference type="Proteomes" id="UP001597351"/>
    </source>
</evidence>
<accession>A0ABW4THR1</accession>
<keyword evidence="2 6" id="KW-0732">Signal</keyword>
<organism evidence="8 9">
    <name type="scientific">Nocardioides aestuarii</name>
    <dbReference type="NCBI Taxonomy" id="252231"/>
    <lineage>
        <taxon>Bacteria</taxon>
        <taxon>Bacillati</taxon>
        <taxon>Actinomycetota</taxon>
        <taxon>Actinomycetes</taxon>
        <taxon>Propionibacteriales</taxon>
        <taxon>Nocardioidaceae</taxon>
        <taxon>Nocardioides</taxon>
    </lineage>
</organism>
<sequence>MSRILTVALLISLALLTPTANRGATARPSSATAGPHPNVLLIYVDDMRADDLAFMPYTRSLFDGGTRFSQAISPHPLCCPARAELMTGQYAQNNGVHHNRGQWGGNEALVRAGDDHLLPGWFQDAGYQTSYVGKYLNGYDGGQIPGTDSSEVLMRRTYAPTLYSTWQHGTVRRHREAQTTWMARRSRDIIRDSPAGRPFFLTAAYLAPHANKWHGNWIPPVPPEGYDHLRRRDRRPPSFDDPAFNEADMSDKPSTISGRDKTSRDAVRRHHKARVLSLYAVDDAIRSTVRTLKREGKLSETIIAFTSDNGFQLGEHRLWNKDQPYQQSLRVPFMVRGPGVAAGPRDDLVTTVDIPTTLASLAGVTPGRLQDGVDAFAAPDDRAVLIQSGADDAEWDWRGVYTGRWTYVEHTTGEVELYDRASDPAELENLAGRPAHLDDQQRLAGVYQSLRNCAGSECVTTAP</sequence>
<feature type="chain" id="PRO_5045182856" evidence="6">
    <location>
        <begin position="23"/>
        <end position="463"/>
    </location>
</feature>
<gene>
    <name evidence="8" type="ORF">ACFSDE_03820</name>
</gene>
<protein>
    <submittedName>
        <fullName evidence="8">Sulfatase-like hydrolase/transferase</fullName>
    </submittedName>
</protein>
<dbReference type="Proteomes" id="UP001597351">
    <property type="component" value="Unassembled WGS sequence"/>
</dbReference>
<dbReference type="RefSeq" id="WP_343915183.1">
    <property type="nucleotide sequence ID" value="NZ_BAAAJT010000002.1"/>
</dbReference>
<dbReference type="PROSITE" id="PS00523">
    <property type="entry name" value="SULFATASE_1"/>
    <property type="match status" value="1"/>
</dbReference>
<dbReference type="InterPro" id="IPR024607">
    <property type="entry name" value="Sulfatase_CS"/>
</dbReference>
<dbReference type="InterPro" id="IPR000917">
    <property type="entry name" value="Sulfatase_N"/>
</dbReference>
<evidence type="ECO:0000256" key="5">
    <source>
        <dbReference type="SAM" id="MobiDB-lite"/>
    </source>
</evidence>
<feature type="compositionally biased region" description="Basic and acidic residues" evidence="5">
    <location>
        <begin position="228"/>
        <end position="238"/>
    </location>
</feature>
<comment type="caution">
    <text evidence="8">The sequence shown here is derived from an EMBL/GenBank/DDBJ whole genome shotgun (WGS) entry which is preliminary data.</text>
</comment>
<dbReference type="InterPro" id="IPR017850">
    <property type="entry name" value="Alkaline_phosphatase_core_sf"/>
</dbReference>
<evidence type="ECO:0000256" key="1">
    <source>
        <dbReference type="ARBA" id="ARBA00008779"/>
    </source>
</evidence>
<keyword evidence="3" id="KW-0378">Hydrolase</keyword>
<evidence type="ECO:0000256" key="2">
    <source>
        <dbReference type="ARBA" id="ARBA00022729"/>
    </source>
</evidence>
<dbReference type="SUPFAM" id="SSF53649">
    <property type="entry name" value="Alkaline phosphatase-like"/>
    <property type="match status" value="1"/>
</dbReference>
<dbReference type="Pfam" id="PF00884">
    <property type="entry name" value="Sulfatase"/>
    <property type="match status" value="1"/>
</dbReference>
<feature type="domain" description="Sulfatase N-terminal" evidence="7">
    <location>
        <begin position="37"/>
        <end position="364"/>
    </location>
</feature>
<dbReference type="PANTHER" id="PTHR43108:SF8">
    <property type="entry name" value="SD21168P"/>
    <property type="match status" value="1"/>
</dbReference>
<dbReference type="PROSITE" id="PS00149">
    <property type="entry name" value="SULFATASE_2"/>
    <property type="match status" value="1"/>
</dbReference>
<comment type="similarity">
    <text evidence="1">Belongs to the sulfatase family.</text>
</comment>
<feature type="signal peptide" evidence="6">
    <location>
        <begin position="1"/>
        <end position="22"/>
    </location>
</feature>
<evidence type="ECO:0000256" key="3">
    <source>
        <dbReference type="ARBA" id="ARBA00022801"/>
    </source>
</evidence>
<evidence type="ECO:0000256" key="6">
    <source>
        <dbReference type="SAM" id="SignalP"/>
    </source>
</evidence>
<evidence type="ECO:0000313" key="8">
    <source>
        <dbReference type="EMBL" id="MFD1945905.1"/>
    </source>
</evidence>
<keyword evidence="4" id="KW-0325">Glycoprotein</keyword>
<dbReference type="EMBL" id="JBHUGD010000001">
    <property type="protein sequence ID" value="MFD1945905.1"/>
    <property type="molecule type" value="Genomic_DNA"/>
</dbReference>
<dbReference type="Gene3D" id="3.40.720.10">
    <property type="entry name" value="Alkaline Phosphatase, subunit A"/>
    <property type="match status" value="1"/>
</dbReference>